<dbReference type="GO" id="GO:0003677">
    <property type="term" value="F:DNA binding"/>
    <property type="evidence" value="ECO:0007669"/>
    <property type="project" value="UniProtKB-KW"/>
</dbReference>
<sequence>MQLEEFDRLCAALPATHTVVQWGGAHVWKVGAKVFALAREGEGGACHVTFKASEMAWEIFRDAHGVRPAPYLATRGMKWLQWCDDRTIDEATLCDLIAESHALVTAKLTKKARSELGL</sequence>
<accession>A0ABS6WKJ2</accession>
<reference evidence="1" key="1">
    <citation type="submission" date="2021-07" db="EMBL/GenBank/DDBJ databases">
        <title>Pseudohoeflea marina sp. nov. a polyhydroxyalcanoate-producing bacterium.</title>
        <authorList>
            <person name="Zheng W."/>
            <person name="Yu S."/>
            <person name="Huang Y."/>
        </authorList>
    </citation>
    <scope>NUCLEOTIDE SEQUENCE</scope>
    <source>
        <strain evidence="1">DP4N28-3</strain>
    </source>
</reference>
<protein>
    <submittedName>
        <fullName evidence="1">MmcQ/YjbR family DNA-binding protein</fullName>
    </submittedName>
</protein>
<comment type="caution">
    <text evidence="1">The sequence shown here is derived from an EMBL/GenBank/DDBJ whole genome shotgun (WGS) entry which is preliminary data.</text>
</comment>
<gene>
    <name evidence="1" type="ORF">KY465_04150</name>
</gene>
<keyword evidence="1" id="KW-0238">DNA-binding</keyword>
<dbReference type="RefSeq" id="WP_219200152.1">
    <property type="nucleotide sequence ID" value="NZ_JAHWQX010000001.1"/>
</dbReference>
<dbReference type="Pfam" id="PF04237">
    <property type="entry name" value="YjbR"/>
    <property type="match status" value="1"/>
</dbReference>
<evidence type="ECO:0000313" key="2">
    <source>
        <dbReference type="Proteomes" id="UP001430804"/>
    </source>
</evidence>
<evidence type="ECO:0000313" key="1">
    <source>
        <dbReference type="EMBL" id="MBW3096463.1"/>
    </source>
</evidence>
<dbReference type="PANTHER" id="PTHR35145:SF1">
    <property type="entry name" value="CYTOPLASMIC PROTEIN"/>
    <property type="match status" value="1"/>
</dbReference>
<dbReference type="EMBL" id="JAHWQX010000001">
    <property type="protein sequence ID" value="MBW3096463.1"/>
    <property type="molecule type" value="Genomic_DNA"/>
</dbReference>
<keyword evidence="2" id="KW-1185">Reference proteome</keyword>
<name>A0ABS6WKJ2_9HYPH</name>
<proteinExistence type="predicted"/>
<dbReference type="InterPro" id="IPR007351">
    <property type="entry name" value="YjbR"/>
</dbReference>
<dbReference type="PANTHER" id="PTHR35145">
    <property type="entry name" value="CYTOPLASMIC PROTEIN-RELATED"/>
    <property type="match status" value="1"/>
</dbReference>
<dbReference type="Proteomes" id="UP001430804">
    <property type="component" value="Unassembled WGS sequence"/>
</dbReference>
<organism evidence="1 2">
    <name type="scientific">Pseudohoeflea coraliihabitans</name>
    <dbReference type="NCBI Taxonomy" id="2860393"/>
    <lineage>
        <taxon>Bacteria</taxon>
        <taxon>Pseudomonadati</taxon>
        <taxon>Pseudomonadota</taxon>
        <taxon>Alphaproteobacteria</taxon>
        <taxon>Hyphomicrobiales</taxon>
        <taxon>Rhizobiaceae</taxon>
        <taxon>Pseudohoeflea</taxon>
    </lineage>
</organism>
<dbReference type="InterPro" id="IPR058532">
    <property type="entry name" value="YjbR/MT2646/Rv2570-like"/>
</dbReference>